<sequence>MLQDPALGLLALFLLLLGSVPALLALAAGPDSGSEAPRAAGRRQEDATLYPGLRRRGGPHRRAASGRPG</sequence>
<proteinExistence type="predicted"/>
<feature type="region of interest" description="Disordered" evidence="1">
    <location>
        <begin position="28"/>
        <end position="69"/>
    </location>
</feature>
<evidence type="ECO:0000313" key="3">
    <source>
        <dbReference type="Proteomes" id="UP000697995"/>
    </source>
</evidence>
<dbReference type="EMBL" id="NRSG01000560">
    <property type="protein sequence ID" value="MBK1662422.1"/>
    <property type="molecule type" value="Genomic_DNA"/>
</dbReference>
<keyword evidence="3" id="KW-1185">Reference proteome</keyword>
<name>A0ABS1D824_9PROT</name>
<accession>A0ABS1D824</accession>
<evidence type="ECO:0000313" key="2">
    <source>
        <dbReference type="EMBL" id="MBK1662422.1"/>
    </source>
</evidence>
<feature type="compositionally biased region" description="Basic residues" evidence="1">
    <location>
        <begin position="53"/>
        <end position="69"/>
    </location>
</feature>
<organism evidence="2 3">
    <name type="scientific">Paracraurococcus ruber</name>
    <dbReference type="NCBI Taxonomy" id="77675"/>
    <lineage>
        <taxon>Bacteria</taxon>
        <taxon>Pseudomonadati</taxon>
        <taxon>Pseudomonadota</taxon>
        <taxon>Alphaproteobacteria</taxon>
        <taxon>Acetobacterales</taxon>
        <taxon>Roseomonadaceae</taxon>
        <taxon>Paracraurococcus</taxon>
    </lineage>
</organism>
<protein>
    <submittedName>
        <fullName evidence="2">Uncharacterized protein</fullName>
    </submittedName>
</protein>
<gene>
    <name evidence="2" type="ORF">CKO45_30035</name>
</gene>
<dbReference type="RefSeq" id="WP_133223412.1">
    <property type="nucleotide sequence ID" value="NZ_NRSG01000560.1"/>
</dbReference>
<dbReference type="Proteomes" id="UP000697995">
    <property type="component" value="Unassembled WGS sequence"/>
</dbReference>
<feature type="non-terminal residue" evidence="2">
    <location>
        <position position="69"/>
    </location>
</feature>
<reference evidence="2 3" key="1">
    <citation type="journal article" date="2020" name="Microorganisms">
        <title>Osmotic Adaptation and Compatible Solute Biosynthesis of Phototrophic Bacteria as Revealed from Genome Analyses.</title>
        <authorList>
            <person name="Imhoff J.F."/>
            <person name="Rahn T."/>
            <person name="Kunzel S."/>
            <person name="Keller A."/>
            <person name="Neulinger S.C."/>
        </authorList>
    </citation>
    <scope>NUCLEOTIDE SEQUENCE [LARGE SCALE GENOMIC DNA]</scope>
    <source>
        <strain evidence="2 3">DSM 15382</strain>
    </source>
</reference>
<evidence type="ECO:0000256" key="1">
    <source>
        <dbReference type="SAM" id="MobiDB-lite"/>
    </source>
</evidence>
<comment type="caution">
    <text evidence="2">The sequence shown here is derived from an EMBL/GenBank/DDBJ whole genome shotgun (WGS) entry which is preliminary data.</text>
</comment>